<evidence type="ECO:0000313" key="3">
    <source>
        <dbReference type="Proteomes" id="UP000199112"/>
    </source>
</evidence>
<sequence length="56" mass="5991">MDLTAFAVATLSAHVGFAILVTAHAVVTEQDAGKWPYITLALGLAGVAGYFFYDEW</sequence>
<keyword evidence="1" id="KW-0472">Membrane</keyword>
<dbReference type="GeneID" id="54125001"/>
<proteinExistence type="predicted"/>
<reference evidence="3" key="1">
    <citation type="submission" date="2016-10" db="EMBL/GenBank/DDBJ databases">
        <authorList>
            <person name="Varghese N."/>
            <person name="Submissions S."/>
        </authorList>
    </citation>
    <scope>NUCLEOTIDE SEQUENCE [LARGE SCALE GENOMIC DNA]</scope>
    <source>
        <strain evidence="3">CGMCC 1.8981</strain>
    </source>
</reference>
<keyword evidence="1" id="KW-0812">Transmembrane</keyword>
<dbReference type="OrthoDB" id="154740at2157"/>
<dbReference type="RefSeq" id="WP_168170971.1">
    <property type="nucleotide sequence ID" value="NZ_FNWL01000001.1"/>
</dbReference>
<evidence type="ECO:0000313" key="2">
    <source>
        <dbReference type="EMBL" id="SEH13138.1"/>
    </source>
</evidence>
<organism evidence="2 3">
    <name type="scientific">Natronorubrum sediminis</name>
    <dbReference type="NCBI Taxonomy" id="640943"/>
    <lineage>
        <taxon>Archaea</taxon>
        <taxon>Methanobacteriati</taxon>
        <taxon>Methanobacteriota</taxon>
        <taxon>Stenosarchaea group</taxon>
        <taxon>Halobacteria</taxon>
        <taxon>Halobacteriales</taxon>
        <taxon>Natrialbaceae</taxon>
        <taxon>Natronorubrum</taxon>
    </lineage>
</organism>
<dbReference type="Proteomes" id="UP000199112">
    <property type="component" value="Unassembled WGS sequence"/>
</dbReference>
<feature type="transmembrane region" description="Helical" evidence="1">
    <location>
        <begin position="35"/>
        <end position="53"/>
    </location>
</feature>
<keyword evidence="3" id="KW-1185">Reference proteome</keyword>
<name>A0A1H6FSN5_9EURY</name>
<dbReference type="EMBL" id="FNWL01000001">
    <property type="protein sequence ID" value="SEH13138.1"/>
    <property type="molecule type" value="Genomic_DNA"/>
</dbReference>
<keyword evidence="1" id="KW-1133">Transmembrane helix</keyword>
<gene>
    <name evidence="2" type="ORF">SAMN04487967_1172</name>
</gene>
<accession>A0A1H6FSN5</accession>
<dbReference type="AlphaFoldDB" id="A0A1H6FSN5"/>
<evidence type="ECO:0000256" key="1">
    <source>
        <dbReference type="SAM" id="Phobius"/>
    </source>
</evidence>
<protein>
    <submittedName>
        <fullName evidence="2">Uncharacterized protein</fullName>
    </submittedName>
</protein>